<protein>
    <submittedName>
        <fullName evidence="1">Uncharacterized protein</fullName>
    </submittedName>
</protein>
<evidence type="ECO:0000313" key="2">
    <source>
        <dbReference type="Proteomes" id="UP000240481"/>
    </source>
</evidence>
<sequence length="192" mass="22247">MNILKVKTKPMTKRNVRLKDFSEKNRVSSALDTSIANVYGEELAFRGFGHENVRERNLYISTNGFDAVLRACRGIKEIIIRREKSNVGEQLDLCELIINGWCGLYLSFNMVSILEARDLMKALLSTTLNRFEYSVRIIESSPDHHDKRADFDECFSFPIPQKRTDDEEINTVVHVYPDVDLDVLRNHAFKLY</sequence>
<dbReference type="EMBL" id="PYLZ01000010">
    <property type="protein sequence ID" value="PSW23036.1"/>
    <property type="molecule type" value="Genomic_DNA"/>
</dbReference>
<dbReference type="Proteomes" id="UP000240481">
    <property type="component" value="Unassembled WGS sequence"/>
</dbReference>
<reference evidence="1 2" key="1">
    <citation type="submission" date="2018-01" db="EMBL/GenBank/DDBJ databases">
        <title>Whole genome sequencing of Histamine producing bacteria.</title>
        <authorList>
            <person name="Butler K."/>
        </authorList>
    </citation>
    <scope>NUCLEOTIDE SEQUENCE [LARGE SCALE GENOMIC DNA]</scope>
    <source>
        <strain evidence="1 2">DSM 24669</strain>
    </source>
</reference>
<organism evidence="1 2">
    <name type="scientific">Photobacterium swingsii</name>
    <dbReference type="NCBI Taxonomy" id="680026"/>
    <lineage>
        <taxon>Bacteria</taxon>
        <taxon>Pseudomonadati</taxon>
        <taxon>Pseudomonadota</taxon>
        <taxon>Gammaproteobacteria</taxon>
        <taxon>Vibrionales</taxon>
        <taxon>Vibrionaceae</taxon>
        <taxon>Photobacterium</taxon>
    </lineage>
</organism>
<accession>A0A0J8V9J8</accession>
<gene>
    <name evidence="1" type="ORF">C9I94_17835</name>
</gene>
<comment type="caution">
    <text evidence="1">The sequence shown here is derived from an EMBL/GenBank/DDBJ whole genome shotgun (WGS) entry which is preliminary data.</text>
</comment>
<name>A0A0J8V9J8_9GAMM</name>
<dbReference type="RefSeq" id="WP_048900178.1">
    <property type="nucleotide sequence ID" value="NZ_AP024853.1"/>
</dbReference>
<dbReference type="AlphaFoldDB" id="A0A0J8V9J8"/>
<keyword evidence="2" id="KW-1185">Reference proteome</keyword>
<proteinExistence type="predicted"/>
<evidence type="ECO:0000313" key="1">
    <source>
        <dbReference type="EMBL" id="PSW23036.1"/>
    </source>
</evidence>